<evidence type="ECO:0000313" key="3">
    <source>
        <dbReference type="EMBL" id="CAF3915085.1"/>
    </source>
</evidence>
<dbReference type="Proteomes" id="UP000663881">
    <property type="component" value="Unassembled WGS sequence"/>
</dbReference>
<gene>
    <name evidence="3" type="ORF">OKA104_LOCUS24941</name>
</gene>
<proteinExistence type="predicted"/>
<evidence type="ECO:0000256" key="1">
    <source>
        <dbReference type="SAM" id="MobiDB-lite"/>
    </source>
</evidence>
<feature type="non-terminal residue" evidence="3">
    <location>
        <position position="1"/>
    </location>
</feature>
<dbReference type="EMBL" id="CAJOAY010002047">
    <property type="protein sequence ID" value="CAF3915085.1"/>
    <property type="molecule type" value="Genomic_DNA"/>
</dbReference>
<reference evidence="3" key="1">
    <citation type="submission" date="2021-02" db="EMBL/GenBank/DDBJ databases">
        <authorList>
            <person name="Nowell W R."/>
        </authorList>
    </citation>
    <scope>NUCLEOTIDE SEQUENCE</scope>
</reference>
<protein>
    <recommendedName>
        <fullName evidence="2">Nucleotide-diphospho-sugar transferase domain-containing protein</fullName>
    </recommendedName>
</protein>
<feature type="region of interest" description="Disordered" evidence="1">
    <location>
        <begin position="382"/>
        <end position="401"/>
    </location>
</feature>
<evidence type="ECO:0000313" key="4">
    <source>
        <dbReference type="Proteomes" id="UP000663881"/>
    </source>
</evidence>
<sequence length="650" mass="73008">SAINAYFNDPYYLAMVWYLLPLYLDIIRKGFTIMKSDIDISYAGKNIWKKYELMAENTKADIIFMKEHPANTGHFYAIPNDRVIAFFEEWVSSQDSFKNLNDQQALAHLNGKIYMICNSADSCNHVKTLPMNRLRGNNTSSKIVAVSTYPSSFTRFSGICPPDKAINPCDEDVLYVHTIYFSHGSIYGYQYKSSYYEHVSSFNTVENGAHIGSNSNRFIDGQSNQPPQYVPHNGPSFPTGFNAHSVPVQPSNFPQLDSSDLINDLKKSTNADLNGDGLIGEILSQHLPDKDPSFPAGFTVFNARMHRPSFAQFGSNDLINDVERSTNTDMNGDGLIDGQFMQAPGPPSPIPNNHPYNDPTEISVINYSTGEGLVNQVENKTHIDSHGDKPPPAIPSNESYNNLTETPFVNYSVGEGLVNQVENRTQINYHSGRSSSNIQNFQSYNDSKPHAHCHHSGGKDIMKKIEKNTHIECHGNKHTDRSHKDSSPHSHCHHSSGEGVMKKIEKSTHIECHSNRHISKSPSHIPNFQPYKDFKPHTHCHHSAGKSIVNQMEKRTHDHSHGHGYGHIGRPPSHIPNFQPNNDSKPHPHCHHSAREGVVNQMEKRTHHHYHGNRHINRSHPHCHHSGGEGIMNELEKITHIDLNGDGRIG</sequence>
<name>A0A819I9M0_9BILA</name>
<dbReference type="AlphaFoldDB" id="A0A819I9M0"/>
<feature type="region of interest" description="Disordered" evidence="1">
    <location>
        <begin position="476"/>
        <end position="499"/>
    </location>
</feature>
<feature type="domain" description="Nucleotide-diphospho-sugar transferase" evidence="2">
    <location>
        <begin position="5"/>
        <end position="110"/>
    </location>
</feature>
<dbReference type="InterPro" id="IPR005069">
    <property type="entry name" value="Nucl-diP-sugar_transferase"/>
</dbReference>
<accession>A0A819I9M0</accession>
<organism evidence="3 4">
    <name type="scientific">Adineta steineri</name>
    <dbReference type="NCBI Taxonomy" id="433720"/>
    <lineage>
        <taxon>Eukaryota</taxon>
        <taxon>Metazoa</taxon>
        <taxon>Spiralia</taxon>
        <taxon>Gnathifera</taxon>
        <taxon>Rotifera</taxon>
        <taxon>Eurotatoria</taxon>
        <taxon>Bdelloidea</taxon>
        <taxon>Adinetida</taxon>
        <taxon>Adinetidae</taxon>
        <taxon>Adineta</taxon>
    </lineage>
</organism>
<evidence type="ECO:0000259" key="2">
    <source>
        <dbReference type="Pfam" id="PF03407"/>
    </source>
</evidence>
<feature type="compositionally biased region" description="Basic and acidic residues" evidence="1">
    <location>
        <begin position="476"/>
        <end position="488"/>
    </location>
</feature>
<dbReference type="Pfam" id="PF03407">
    <property type="entry name" value="Nucleotid_trans"/>
    <property type="match status" value="1"/>
</dbReference>
<comment type="caution">
    <text evidence="3">The sequence shown here is derived from an EMBL/GenBank/DDBJ whole genome shotgun (WGS) entry which is preliminary data.</text>
</comment>